<dbReference type="Proteomes" id="UP001177140">
    <property type="component" value="Unassembled WGS sequence"/>
</dbReference>
<protein>
    <submittedName>
        <fullName evidence="1">Uncharacterized protein</fullName>
    </submittedName>
</protein>
<evidence type="ECO:0000313" key="2">
    <source>
        <dbReference type="Proteomes" id="UP001177140"/>
    </source>
</evidence>
<organism evidence="1 2">
    <name type="scientific">Papaver nudicaule</name>
    <name type="common">Iceland poppy</name>
    <dbReference type="NCBI Taxonomy" id="74823"/>
    <lineage>
        <taxon>Eukaryota</taxon>
        <taxon>Viridiplantae</taxon>
        <taxon>Streptophyta</taxon>
        <taxon>Embryophyta</taxon>
        <taxon>Tracheophyta</taxon>
        <taxon>Spermatophyta</taxon>
        <taxon>Magnoliopsida</taxon>
        <taxon>Ranunculales</taxon>
        <taxon>Papaveraceae</taxon>
        <taxon>Papaveroideae</taxon>
        <taxon>Papaver</taxon>
    </lineage>
</organism>
<dbReference type="EMBL" id="JAJJMA010344495">
    <property type="protein sequence ID" value="MCL7051964.1"/>
    <property type="molecule type" value="Genomic_DNA"/>
</dbReference>
<sequence length="99" mass="11389">TACRLIKKFPHLAMAKDDSGSCALEVLAQRPFAFQSGSSLTPWQRIMYSVIKVHLTTHEPHPAPQYVYNSPDADLEKGEQEYTDSFQQHQGFFTRRFQE</sequence>
<comment type="caution">
    <text evidence="1">The sequence shown here is derived from an EMBL/GenBank/DDBJ whole genome shotgun (WGS) entry which is preliminary data.</text>
</comment>
<feature type="non-terminal residue" evidence="1">
    <location>
        <position position="99"/>
    </location>
</feature>
<reference evidence="1" key="1">
    <citation type="submission" date="2022-03" db="EMBL/GenBank/DDBJ databases">
        <title>A functionally conserved STORR gene fusion in Papaver species that diverged 16.8 million years ago.</title>
        <authorList>
            <person name="Catania T."/>
        </authorList>
    </citation>
    <scope>NUCLEOTIDE SEQUENCE</scope>
    <source>
        <strain evidence="1">S-191538</strain>
    </source>
</reference>
<proteinExistence type="predicted"/>
<keyword evidence="2" id="KW-1185">Reference proteome</keyword>
<feature type="non-terminal residue" evidence="1">
    <location>
        <position position="1"/>
    </location>
</feature>
<dbReference type="AlphaFoldDB" id="A0AA41W330"/>
<gene>
    <name evidence="1" type="ORF">MKW94_013784</name>
</gene>
<name>A0AA41W330_PAPNU</name>
<accession>A0AA41W330</accession>
<evidence type="ECO:0000313" key="1">
    <source>
        <dbReference type="EMBL" id="MCL7051964.1"/>
    </source>
</evidence>